<feature type="region of interest" description="Disordered" evidence="6">
    <location>
        <begin position="126"/>
        <end position="168"/>
    </location>
</feature>
<feature type="domain" description="Acyl-CoA dehydrogenase/oxidase C-terminal" evidence="7">
    <location>
        <begin position="240"/>
        <end position="369"/>
    </location>
</feature>
<evidence type="ECO:0000256" key="3">
    <source>
        <dbReference type="ARBA" id="ARBA00022630"/>
    </source>
</evidence>
<dbReference type="Pfam" id="PF02771">
    <property type="entry name" value="Acyl-CoA_dh_N"/>
    <property type="match status" value="1"/>
</dbReference>
<comment type="similarity">
    <text evidence="2">Belongs to the acyl-CoA dehydrogenase family.</text>
</comment>
<keyword evidence="10" id="KW-1185">Reference proteome</keyword>
<dbReference type="Pfam" id="PF00441">
    <property type="entry name" value="Acyl-CoA_dh_1"/>
    <property type="match status" value="1"/>
</dbReference>
<keyword evidence="3" id="KW-0285">Flavoprotein</keyword>
<evidence type="ECO:0000259" key="7">
    <source>
        <dbReference type="Pfam" id="PF00441"/>
    </source>
</evidence>
<dbReference type="RefSeq" id="WP_377287487.1">
    <property type="nucleotide sequence ID" value="NZ_JBHSBM010000016.1"/>
</dbReference>
<dbReference type="InterPro" id="IPR037069">
    <property type="entry name" value="AcylCoA_DH/ox_N_sf"/>
</dbReference>
<comment type="cofactor">
    <cofactor evidence="1">
        <name>FAD</name>
        <dbReference type="ChEBI" id="CHEBI:57692"/>
    </cofactor>
</comment>
<dbReference type="EC" id="1.-.-.-" evidence="9"/>
<dbReference type="SUPFAM" id="SSF47203">
    <property type="entry name" value="Acyl-CoA dehydrogenase C-terminal domain-like"/>
    <property type="match status" value="1"/>
</dbReference>
<proteinExistence type="inferred from homology"/>
<name>A0ABV8I839_9ACTN</name>
<evidence type="ECO:0000256" key="2">
    <source>
        <dbReference type="ARBA" id="ARBA00009347"/>
    </source>
</evidence>
<dbReference type="InterPro" id="IPR009100">
    <property type="entry name" value="AcylCoA_DH/oxidase_NM_dom_sf"/>
</dbReference>
<dbReference type="PANTHER" id="PTHR43884">
    <property type="entry name" value="ACYL-COA DEHYDROGENASE"/>
    <property type="match status" value="1"/>
</dbReference>
<dbReference type="InterPro" id="IPR009075">
    <property type="entry name" value="AcylCo_DH/oxidase_C"/>
</dbReference>
<comment type="caution">
    <text evidence="9">The sequence shown here is derived from an EMBL/GenBank/DDBJ whole genome shotgun (WGS) entry which is preliminary data.</text>
</comment>
<evidence type="ECO:0000256" key="5">
    <source>
        <dbReference type="ARBA" id="ARBA00023002"/>
    </source>
</evidence>
<evidence type="ECO:0000256" key="4">
    <source>
        <dbReference type="ARBA" id="ARBA00022827"/>
    </source>
</evidence>
<dbReference type="InterPro" id="IPR036250">
    <property type="entry name" value="AcylCo_DH-like_C"/>
</dbReference>
<evidence type="ECO:0000313" key="10">
    <source>
        <dbReference type="Proteomes" id="UP001595850"/>
    </source>
</evidence>
<feature type="compositionally biased region" description="Basic and acidic residues" evidence="6">
    <location>
        <begin position="127"/>
        <end position="143"/>
    </location>
</feature>
<dbReference type="EMBL" id="JBHSBM010000016">
    <property type="protein sequence ID" value="MFC4059172.1"/>
    <property type="molecule type" value="Genomic_DNA"/>
</dbReference>
<feature type="domain" description="Acyl-CoA dehydrogenase/oxidase N-terminal" evidence="8">
    <location>
        <begin position="7"/>
        <end position="116"/>
    </location>
</feature>
<gene>
    <name evidence="9" type="ORF">ACFOWE_12745</name>
</gene>
<evidence type="ECO:0000259" key="8">
    <source>
        <dbReference type="Pfam" id="PF02771"/>
    </source>
</evidence>
<dbReference type="Proteomes" id="UP001595850">
    <property type="component" value="Unassembled WGS sequence"/>
</dbReference>
<feature type="compositionally biased region" description="Gly residues" evidence="6">
    <location>
        <begin position="144"/>
        <end position="163"/>
    </location>
</feature>
<evidence type="ECO:0000256" key="1">
    <source>
        <dbReference type="ARBA" id="ARBA00001974"/>
    </source>
</evidence>
<evidence type="ECO:0000313" key="9">
    <source>
        <dbReference type="EMBL" id="MFC4059172.1"/>
    </source>
</evidence>
<protein>
    <submittedName>
        <fullName evidence="9">Acyl-CoA dehydrogenase family protein</fullName>
        <ecNumber evidence="9">1.-.-.-</ecNumber>
    </submittedName>
</protein>
<reference evidence="10" key="1">
    <citation type="journal article" date="2019" name="Int. J. Syst. Evol. Microbiol.">
        <title>The Global Catalogue of Microorganisms (GCM) 10K type strain sequencing project: providing services to taxonomists for standard genome sequencing and annotation.</title>
        <authorList>
            <consortium name="The Broad Institute Genomics Platform"/>
            <consortium name="The Broad Institute Genome Sequencing Center for Infectious Disease"/>
            <person name="Wu L."/>
            <person name="Ma J."/>
        </authorList>
    </citation>
    <scope>NUCLEOTIDE SEQUENCE [LARGE SCALE GENOMIC DNA]</scope>
    <source>
        <strain evidence="10">TBRC 4489</strain>
    </source>
</reference>
<evidence type="ECO:0000256" key="6">
    <source>
        <dbReference type="SAM" id="MobiDB-lite"/>
    </source>
</evidence>
<dbReference type="InterPro" id="IPR046373">
    <property type="entry name" value="Acyl-CoA_Oxase/DH_mid-dom_sf"/>
</dbReference>
<dbReference type="SUPFAM" id="SSF56645">
    <property type="entry name" value="Acyl-CoA dehydrogenase NM domain-like"/>
    <property type="match status" value="1"/>
</dbReference>
<dbReference type="CDD" id="cd00567">
    <property type="entry name" value="ACAD"/>
    <property type="match status" value="1"/>
</dbReference>
<keyword evidence="5 9" id="KW-0560">Oxidoreductase</keyword>
<dbReference type="Gene3D" id="1.10.540.10">
    <property type="entry name" value="Acyl-CoA dehydrogenase/oxidase, N-terminal domain"/>
    <property type="match status" value="1"/>
</dbReference>
<keyword evidence="4" id="KW-0274">FAD</keyword>
<dbReference type="InterPro" id="IPR013786">
    <property type="entry name" value="AcylCoA_DH/ox_N"/>
</dbReference>
<dbReference type="GO" id="GO:0016491">
    <property type="term" value="F:oxidoreductase activity"/>
    <property type="evidence" value="ECO:0007669"/>
    <property type="project" value="UniProtKB-KW"/>
</dbReference>
<accession>A0ABV8I839</accession>
<sequence length="396" mass="40452">MDFTLGEELEEVRGLAAEVLTDRAATERVRAVERSPGRVDEDLWTELAKTGLLGVALPESDGGAGLGLAALCVLLEEQGRRVAPVPVWPAAVAALAIAGYGTAAQRRDLLPAFADGSARPTLALEEFGPHDPRDPACEARPDDGAGGGTAGGADGGGTAGGADRGAPGAWRLTGVQAQVPSPAGAARRIVSARTAAGPGLFLVAAGGEGVAWEHAETTSRDLSGHLTLTGAPAQAVGEPGTGVLERTLAHARTALAALQLGVCQGALRLAAGHLTGRRQFGRPLAAFQAVQHQLADCYIEIEAIRVCLWQAVCALDGGDGPRETEAAALVAKWWAAEAGLNVVHRVQHVHGGIGVDVDYPVHRHFLWGRQIAGTLGGASAGLARLGDVLAEGVVTP</sequence>
<dbReference type="Gene3D" id="2.40.110.10">
    <property type="entry name" value="Butyryl-CoA Dehydrogenase, subunit A, domain 2"/>
    <property type="match status" value="1"/>
</dbReference>
<dbReference type="PANTHER" id="PTHR43884:SF20">
    <property type="entry name" value="ACYL-COA DEHYDROGENASE FADE28"/>
    <property type="match status" value="1"/>
</dbReference>
<dbReference type="Gene3D" id="1.20.140.10">
    <property type="entry name" value="Butyryl-CoA Dehydrogenase, subunit A, domain 3"/>
    <property type="match status" value="1"/>
</dbReference>
<organism evidence="9 10">
    <name type="scientific">Planomonospora corallina</name>
    <dbReference type="NCBI Taxonomy" id="1806052"/>
    <lineage>
        <taxon>Bacteria</taxon>
        <taxon>Bacillati</taxon>
        <taxon>Actinomycetota</taxon>
        <taxon>Actinomycetes</taxon>
        <taxon>Streptosporangiales</taxon>
        <taxon>Streptosporangiaceae</taxon>
        <taxon>Planomonospora</taxon>
    </lineage>
</organism>